<organism evidence="6 7">
    <name type="scientific">Amycolatopsis samaneae</name>
    <dbReference type="NCBI Taxonomy" id="664691"/>
    <lineage>
        <taxon>Bacteria</taxon>
        <taxon>Bacillati</taxon>
        <taxon>Actinomycetota</taxon>
        <taxon>Actinomycetes</taxon>
        <taxon>Pseudonocardiales</taxon>
        <taxon>Pseudonocardiaceae</taxon>
        <taxon>Amycolatopsis</taxon>
    </lineage>
</organism>
<comment type="caution">
    <text evidence="6">The sequence shown here is derived from an EMBL/GenBank/DDBJ whole genome shotgun (WGS) entry which is preliminary data.</text>
</comment>
<evidence type="ECO:0000256" key="1">
    <source>
        <dbReference type="ARBA" id="ARBA00023015"/>
    </source>
</evidence>
<evidence type="ECO:0000256" key="4">
    <source>
        <dbReference type="PROSITE-ProRule" id="PRU00335"/>
    </source>
</evidence>
<keyword evidence="7" id="KW-1185">Reference proteome</keyword>
<proteinExistence type="predicted"/>
<reference evidence="7" key="1">
    <citation type="journal article" date="2019" name="Int. J. Syst. Evol. Microbiol.">
        <title>The Global Catalogue of Microorganisms (GCM) 10K type strain sequencing project: providing services to taxonomists for standard genome sequencing and annotation.</title>
        <authorList>
            <consortium name="The Broad Institute Genomics Platform"/>
            <consortium name="The Broad Institute Genome Sequencing Center for Infectious Disease"/>
            <person name="Wu L."/>
            <person name="Ma J."/>
        </authorList>
    </citation>
    <scope>NUCLEOTIDE SEQUENCE [LARGE SCALE GENOMIC DNA]</scope>
    <source>
        <strain evidence="7">CGMCC 4.7643</strain>
    </source>
</reference>
<dbReference type="InterPro" id="IPR036271">
    <property type="entry name" value="Tet_transcr_reg_TetR-rel_C_sf"/>
</dbReference>
<dbReference type="PRINTS" id="PR00455">
    <property type="entry name" value="HTHTETR"/>
</dbReference>
<dbReference type="PROSITE" id="PS50977">
    <property type="entry name" value="HTH_TETR_2"/>
    <property type="match status" value="1"/>
</dbReference>
<gene>
    <name evidence="6" type="ORF">ACFSYJ_23280</name>
</gene>
<evidence type="ECO:0000313" key="6">
    <source>
        <dbReference type="EMBL" id="MFD2461547.1"/>
    </source>
</evidence>
<dbReference type="InterPro" id="IPR050109">
    <property type="entry name" value="HTH-type_TetR-like_transc_reg"/>
</dbReference>
<keyword evidence="1" id="KW-0805">Transcription regulation</keyword>
<dbReference type="InterPro" id="IPR009057">
    <property type="entry name" value="Homeodomain-like_sf"/>
</dbReference>
<name>A0ABW5GL01_9PSEU</name>
<dbReference type="Pfam" id="PF00440">
    <property type="entry name" value="TetR_N"/>
    <property type="match status" value="1"/>
</dbReference>
<evidence type="ECO:0000256" key="3">
    <source>
        <dbReference type="ARBA" id="ARBA00023163"/>
    </source>
</evidence>
<dbReference type="SUPFAM" id="SSF48498">
    <property type="entry name" value="Tetracyclin repressor-like, C-terminal domain"/>
    <property type="match status" value="1"/>
</dbReference>
<keyword evidence="3" id="KW-0804">Transcription</keyword>
<dbReference type="InterPro" id="IPR001647">
    <property type="entry name" value="HTH_TetR"/>
</dbReference>
<accession>A0ABW5GL01</accession>
<evidence type="ECO:0000313" key="7">
    <source>
        <dbReference type="Proteomes" id="UP001597419"/>
    </source>
</evidence>
<dbReference type="SUPFAM" id="SSF46689">
    <property type="entry name" value="Homeodomain-like"/>
    <property type="match status" value="1"/>
</dbReference>
<dbReference type="EMBL" id="JBHUKU010000014">
    <property type="protein sequence ID" value="MFD2461547.1"/>
    <property type="molecule type" value="Genomic_DNA"/>
</dbReference>
<evidence type="ECO:0000256" key="2">
    <source>
        <dbReference type="ARBA" id="ARBA00023125"/>
    </source>
</evidence>
<feature type="domain" description="HTH tetR-type" evidence="5">
    <location>
        <begin position="14"/>
        <end position="73"/>
    </location>
</feature>
<feature type="DNA-binding region" description="H-T-H motif" evidence="4">
    <location>
        <begin position="36"/>
        <end position="55"/>
    </location>
</feature>
<keyword evidence="2 4" id="KW-0238">DNA-binding</keyword>
<dbReference type="Proteomes" id="UP001597419">
    <property type="component" value="Unassembled WGS sequence"/>
</dbReference>
<dbReference type="PANTHER" id="PTHR30055:SF234">
    <property type="entry name" value="HTH-TYPE TRANSCRIPTIONAL REGULATOR BETI"/>
    <property type="match status" value="1"/>
</dbReference>
<dbReference type="Gene3D" id="1.10.357.10">
    <property type="entry name" value="Tetracycline Repressor, domain 2"/>
    <property type="match status" value="1"/>
</dbReference>
<dbReference type="PANTHER" id="PTHR30055">
    <property type="entry name" value="HTH-TYPE TRANSCRIPTIONAL REGULATOR RUTR"/>
    <property type="match status" value="1"/>
</dbReference>
<dbReference type="RefSeq" id="WP_345389976.1">
    <property type="nucleotide sequence ID" value="NZ_BAABHG010000004.1"/>
</dbReference>
<evidence type="ECO:0000259" key="5">
    <source>
        <dbReference type="PROSITE" id="PS50977"/>
    </source>
</evidence>
<protein>
    <submittedName>
        <fullName evidence="6">TetR/AcrR family transcriptional regulator</fullName>
    </submittedName>
</protein>
<sequence>MTAEVITPLRSDASDNRMRILVAARTAFLAEGLDVPVREIARRAQVSVATVYRRFPTKEALFTEAFTEQMSLCSEIVGDALAEPDPWRGFSMMIERVMEANARDRGFRAFLARLPEAIGRAADRDHTLRMVLDLVRRAKEAGELRPDIVLEDIVLALMANEGIRASSPEQRAAASRRFAGLILQSFRAHSVPAPLPPPVRLPLPVL</sequence>